<sequence>ATTKVKNINGEAQIHAKVDGKKVGIFEASIRRDLQFGDEGGVDCLRNEENQEKGHLSTVDEAVNEEMDNSLVRATTTDSSLEVEQDCGNIDKTQTKVTSNEPSSQETSLGDGPRCQDTMGDTSAHTRRVKNLEKKQRSRTHKLKRLYKVSLTAMVISFSDDKALDKEDTSKQWRIIDDLDVNEDIILVNDQEMFNADKDLQGVEVVIEQEVVADIEPIVDVVQDMGKAKITEEHVKWKKKDEILFDEEVARNLQEKINKEERLVGTDYQLAERLQAEEQQELKEKEKAKLFTKLLEKRRKFFAAKRTREKRNKPPTKAQQRSLMCTYLKNHQLNHQLKPKALKNKSFAEIQELFGKAMKRINTFVDFRT</sequence>
<evidence type="ECO:0000313" key="2">
    <source>
        <dbReference type="EMBL" id="GEV57490.1"/>
    </source>
</evidence>
<feature type="region of interest" description="Disordered" evidence="1">
    <location>
        <begin position="90"/>
        <end position="135"/>
    </location>
</feature>
<accession>A0A699GNZ2</accession>
<dbReference type="EMBL" id="BKCJ010027547">
    <property type="protein sequence ID" value="GEV57490.1"/>
    <property type="molecule type" value="Genomic_DNA"/>
</dbReference>
<feature type="non-terminal residue" evidence="2">
    <location>
        <position position="1"/>
    </location>
</feature>
<dbReference type="AlphaFoldDB" id="A0A699GNZ2"/>
<evidence type="ECO:0000256" key="1">
    <source>
        <dbReference type="SAM" id="MobiDB-lite"/>
    </source>
</evidence>
<gene>
    <name evidence="2" type="ORF">Tci_129467</name>
</gene>
<protein>
    <submittedName>
        <fullName evidence="2">Uncharacterized protein</fullName>
    </submittedName>
</protein>
<organism evidence="2">
    <name type="scientific">Tanacetum cinerariifolium</name>
    <name type="common">Dalmatian daisy</name>
    <name type="synonym">Chrysanthemum cinerariifolium</name>
    <dbReference type="NCBI Taxonomy" id="118510"/>
    <lineage>
        <taxon>Eukaryota</taxon>
        <taxon>Viridiplantae</taxon>
        <taxon>Streptophyta</taxon>
        <taxon>Embryophyta</taxon>
        <taxon>Tracheophyta</taxon>
        <taxon>Spermatophyta</taxon>
        <taxon>Magnoliopsida</taxon>
        <taxon>eudicotyledons</taxon>
        <taxon>Gunneridae</taxon>
        <taxon>Pentapetalae</taxon>
        <taxon>asterids</taxon>
        <taxon>campanulids</taxon>
        <taxon>Asterales</taxon>
        <taxon>Asteraceae</taxon>
        <taxon>Asteroideae</taxon>
        <taxon>Anthemideae</taxon>
        <taxon>Anthemidinae</taxon>
        <taxon>Tanacetum</taxon>
    </lineage>
</organism>
<name>A0A699GNZ2_TANCI</name>
<comment type="caution">
    <text evidence="2">The sequence shown here is derived from an EMBL/GenBank/DDBJ whole genome shotgun (WGS) entry which is preliminary data.</text>
</comment>
<proteinExistence type="predicted"/>
<feature type="compositionally biased region" description="Polar residues" evidence="1">
    <location>
        <begin position="91"/>
        <end position="108"/>
    </location>
</feature>
<reference evidence="2" key="1">
    <citation type="journal article" date="2019" name="Sci. Rep.">
        <title>Draft genome of Tanacetum cinerariifolium, the natural source of mosquito coil.</title>
        <authorList>
            <person name="Yamashiro T."/>
            <person name="Shiraishi A."/>
            <person name="Satake H."/>
            <person name="Nakayama K."/>
        </authorList>
    </citation>
    <scope>NUCLEOTIDE SEQUENCE</scope>
</reference>